<proteinExistence type="predicted"/>
<evidence type="ECO:0000313" key="3">
    <source>
        <dbReference type="Proteomes" id="UP000292927"/>
    </source>
</evidence>
<comment type="caution">
    <text evidence="2">The sequence shown here is derived from an EMBL/GenBank/DDBJ whole genome shotgun (WGS) entry which is preliminary data.</text>
</comment>
<accession>A0A4Q7PME0</accession>
<organism evidence="2 3">
    <name type="scientific">Cuneatibacter caecimuris</name>
    <dbReference type="NCBI Taxonomy" id="1796618"/>
    <lineage>
        <taxon>Bacteria</taxon>
        <taxon>Bacillati</taxon>
        <taxon>Bacillota</taxon>
        <taxon>Clostridia</taxon>
        <taxon>Lachnospirales</taxon>
        <taxon>Lachnospiraceae</taxon>
        <taxon>Cuneatibacter</taxon>
    </lineage>
</organism>
<dbReference type="AlphaFoldDB" id="A0A4Q7PME0"/>
<feature type="domain" description="SseB protein N-terminal" evidence="1">
    <location>
        <begin position="160"/>
        <end position="269"/>
    </location>
</feature>
<evidence type="ECO:0000313" key="2">
    <source>
        <dbReference type="EMBL" id="RZT02052.1"/>
    </source>
</evidence>
<reference evidence="2 3" key="1">
    <citation type="submission" date="2019-02" db="EMBL/GenBank/DDBJ databases">
        <title>Genomic Encyclopedia of Type Strains, Phase IV (KMG-IV): sequencing the most valuable type-strain genomes for metagenomic binning, comparative biology and taxonomic classification.</title>
        <authorList>
            <person name="Goeker M."/>
        </authorList>
    </citation>
    <scope>NUCLEOTIDE SEQUENCE [LARGE SCALE GENOMIC DNA]</scope>
    <source>
        <strain evidence="2 3">DSM 29486</strain>
    </source>
</reference>
<protein>
    <submittedName>
        <fullName evidence="2">Type III secretion system (T3SS) SseB-like protein</fullName>
    </submittedName>
</protein>
<gene>
    <name evidence="2" type="ORF">EV209_0156</name>
</gene>
<evidence type="ECO:0000259" key="1">
    <source>
        <dbReference type="Pfam" id="PF07179"/>
    </source>
</evidence>
<dbReference type="Proteomes" id="UP000292927">
    <property type="component" value="Unassembled WGS sequence"/>
</dbReference>
<dbReference type="EMBL" id="SGXF01000001">
    <property type="protein sequence ID" value="RZT02052.1"/>
    <property type="molecule type" value="Genomic_DNA"/>
</dbReference>
<dbReference type="InterPro" id="IPR009839">
    <property type="entry name" value="SseB_N"/>
</dbReference>
<sequence>MSAQNKQNIFTVKRIKNLEQFFVPFSPFTRMPYVECDKDTFDDQVHLFDSEETVKAFVKEQIEELQTPMQTVRVEKAQIPGFWMSLYTQGVNAVMIHEGESGPVRVELEEIHEKPDIEKLNAGKLPLVNPQLQLTAVYFMQELRKRNPADADELTRKRLQEMEEEMMVNLERSRYIIAVETTGDEGETDPKKLAQNVRIPCLKGKNGEVYQPLFTDMGEFRKFYNGKKEKMRLGAVPFAKLNEFLNQEAVGFLLNPSTLQLVLAREKLEQMTNA</sequence>
<name>A0A4Q7PME0_9FIRM</name>
<dbReference type="OrthoDB" id="1763382at2"/>
<dbReference type="Pfam" id="PF07179">
    <property type="entry name" value="SseB"/>
    <property type="match status" value="1"/>
</dbReference>
<dbReference type="RefSeq" id="WP_130432095.1">
    <property type="nucleotide sequence ID" value="NZ_SGXF01000001.1"/>
</dbReference>
<keyword evidence="3" id="KW-1185">Reference proteome</keyword>